<dbReference type="GO" id="GO:0005634">
    <property type="term" value="C:nucleus"/>
    <property type="evidence" value="ECO:0007669"/>
    <property type="project" value="TreeGrafter"/>
</dbReference>
<protein>
    <submittedName>
        <fullName evidence="3">Transient receptor potential cation channel subfamily V member 3-like</fullName>
    </submittedName>
</protein>
<dbReference type="Pfam" id="PF13637">
    <property type="entry name" value="Ank_4"/>
    <property type="match status" value="1"/>
</dbReference>
<evidence type="ECO:0000256" key="1">
    <source>
        <dbReference type="ARBA" id="ARBA00022737"/>
    </source>
</evidence>
<dbReference type="PANTHER" id="PTHR24201">
    <property type="entry name" value="ANK_REP_REGION DOMAIN-CONTAINING PROTEIN"/>
    <property type="match status" value="1"/>
</dbReference>
<evidence type="ECO:0000313" key="3">
    <source>
        <dbReference type="EMBL" id="CAB3989920.1"/>
    </source>
</evidence>
<dbReference type="Gene3D" id="1.25.40.20">
    <property type="entry name" value="Ankyrin repeat-containing domain"/>
    <property type="match status" value="2"/>
</dbReference>
<dbReference type="Proteomes" id="UP001152795">
    <property type="component" value="Unassembled WGS sequence"/>
</dbReference>
<keyword evidence="1" id="KW-0677">Repeat</keyword>
<comment type="caution">
    <text evidence="3">The sequence shown here is derived from an EMBL/GenBank/DDBJ whole genome shotgun (WGS) entry which is preliminary data.</text>
</comment>
<evidence type="ECO:0000313" key="4">
    <source>
        <dbReference type="Proteomes" id="UP001152795"/>
    </source>
</evidence>
<dbReference type="InterPro" id="IPR050776">
    <property type="entry name" value="Ank_Repeat/CDKN_Inhibitor"/>
</dbReference>
<dbReference type="PROSITE" id="PS50297">
    <property type="entry name" value="ANK_REP_REGION"/>
    <property type="match status" value="4"/>
</dbReference>
<dbReference type="Pfam" id="PF12796">
    <property type="entry name" value="Ank_2"/>
    <property type="match status" value="1"/>
</dbReference>
<dbReference type="SUPFAM" id="SSF48403">
    <property type="entry name" value="Ankyrin repeat"/>
    <property type="match status" value="1"/>
</dbReference>
<feature type="non-terminal residue" evidence="3">
    <location>
        <position position="1"/>
    </location>
</feature>
<dbReference type="PROSITE" id="PS50088">
    <property type="entry name" value="ANK_REPEAT"/>
    <property type="match status" value="4"/>
</dbReference>
<evidence type="ECO:0000256" key="2">
    <source>
        <dbReference type="ARBA" id="ARBA00023043"/>
    </source>
</evidence>
<keyword evidence="4" id="KW-1185">Reference proteome</keyword>
<dbReference type="PANTHER" id="PTHR24201:SF16">
    <property type="entry name" value="ANKYRIN-1-LIKE-RELATED"/>
    <property type="match status" value="1"/>
</dbReference>
<dbReference type="InterPro" id="IPR036770">
    <property type="entry name" value="Ankyrin_rpt-contain_sf"/>
</dbReference>
<reference evidence="3" key="1">
    <citation type="submission" date="2020-04" db="EMBL/GenBank/DDBJ databases">
        <authorList>
            <person name="Alioto T."/>
            <person name="Alioto T."/>
            <person name="Gomez Garrido J."/>
        </authorList>
    </citation>
    <scope>NUCLEOTIDE SEQUENCE</scope>
    <source>
        <strain evidence="3">A484AB</strain>
    </source>
</reference>
<name>A0A6S7GZR8_PARCT</name>
<proteinExistence type="predicted"/>
<keyword evidence="3" id="KW-0675">Receptor</keyword>
<gene>
    <name evidence="3" type="ORF">PACLA_8A082170</name>
</gene>
<dbReference type="InterPro" id="IPR002110">
    <property type="entry name" value="Ankyrin_rpt"/>
</dbReference>
<dbReference type="SMART" id="SM00248">
    <property type="entry name" value="ANK"/>
    <property type="match status" value="5"/>
</dbReference>
<sequence length="371" mass="42226">TQRPNEPTHAVLEGELGKWDVDSQSNHVRNHALIHYIADLATRNDAVDIFDYEFVESLLRHGADINCMDPTGQTIFHEVARSWNTDVAMFLVEHGANINHQDEFGRSPLHVAAAVDYASMVEYIVQNGGDIHIKTKGEEQTALHYAAKNDAVNSIQMLLGYGANIDPRDCRNRTPLQIAAEMNRFKAAKLLVTEGAPAGVYDNLGNSALSLLIEKSPEVALIALDQLHTTDYINRREFYFLNYLEGAKLKEELRETPARAPLEIAVQNKRFDIIMHPVMRRLIAVKWNIYGKTGAILDLVLNLIYTILWTVEGVTVPKHGHELYLPVRENIWRFTIDGLLILFTLTEIKRQIIRELQIVLFLLYRCYCKNL</sequence>
<dbReference type="AlphaFoldDB" id="A0A6S7GZR8"/>
<accession>A0A6S7GZR8</accession>
<keyword evidence="2" id="KW-0040">ANK repeat</keyword>
<dbReference type="OrthoDB" id="194358at2759"/>
<dbReference type="EMBL" id="CACRXK020001570">
    <property type="protein sequence ID" value="CAB3989920.1"/>
    <property type="molecule type" value="Genomic_DNA"/>
</dbReference>
<organism evidence="3 4">
    <name type="scientific">Paramuricea clavata</name>
    <name type="common">Red gorgonian</name>
    <name type="synonym">Violescent sea-whip</name>
    <dbReference type="NCBI Taxonomy" id="317549"/>
    <lineage>
        <taxon>Eukaryota</taxon>
        <taxon>Metazoa</taxon>
        <taxon>Cnidaria</taxon>
        <taxon>Anthozoa</taxon>
        <taxon>Octocorallia</taxon>
        <taxon>Malacalcyonacea</taxon>
        <taxon>Plexauridae</taxon>
        <taxon>Paramuricea</taxon>
    </lineage>
</organism>